<reference evidence="3 4" key="1">
    <citation type="journal article" date="2018" name="Plant J.">
        <title>Genome sequences of Chlorella sorokiniana UTEX 1602 and Micractinium conductrix SAG 241.80: implications to maltose excretion by a green alga.</title>
        <authorList>
            <person name="Arriola M.B."/>
            <person name="Velmurugan N."/>
            <person name="Zhang Y."/>
            <person name="Plunkett M.H."/>
            <person name="Hondzo H."/>
            <person name="Barney B.M."/>
        </authorList>
    </citation>
    <scope>NUCLEOTIDE SEQUENCE [LARGE SCALE GENOMIC DNA]</scope>
    <source>
        <strain evidence="4">UTEX 1602</strain>
    </source>
</reference>
<gene>
    <name evidence="3" type="ORF">C2E21_8056</name>
</gene>
<dbReference type="InterPro" id="IPR051702">
    <property type="entry name" value="SH3_domain_YSC84-like"/>
</dbReference>
<dbReference type="InterPro" id="IPR007461">
    <property type="entry name" value="Ysc84_actin-binding"/>
</dbReference>
<name>A0A2P6TFW0_CHLSO</name>
<feature type="domain" description="Ysc84 actin-binding" evidence="2">
    <location>
        <begin position="101"/>
        <end position="220"/>
    </location>
</feature>
<dbReference type="PANTHER" id="PTHR15629:SF2">
    <property type="entry name" value="SH3 DOMAIN-CONTAINING YSC84-LIKE PROTEIN 1"/>
    <property type="match status" value="1"/>
</dbReference>
<evidence type="ECO:0000259" key="2">
    <source>
        <dbReference type="Pfam" id="PF04366"/>
    </source>
</evidence>
<comment type="caution">
    <text evidence="3">The sequence shown here is derived from an EMBL/GenBank/DDBJ whole genome shotgun (WGS) entry which is preliminary data.</text>
</comment>
<keyword evidence="4" id="KW-1185">Reference proteome</keyword>
<dbReference type="Proteomes" id="UP000239899">
    <property type="component" value="Unassembled WGS sequence"/>
</dbReference>
<dbReference type="OrthoDB" id="443981at2759"/>
<dbReference type="CDD" id="cd11524">
    <property type="entry name" value="SYLF"/>
    <property type="match status" value="1"/>
</dbReference>
<evidence type="ECO:0000313" key="4">
    <source>
        <dbReference type="Proteomes" id="UP000239899"/>
    </source>
</evidence>
<feature type="compositionally biased region" description="Low complexity" evidence="1">
    <location>
        <begin position="291"/>
        <end position="303"/>
    </location>
</feature>
<accession>A0A2P6TFW0</accession>
<protein>
    <submittedName>
        <fullName evidence="3">SH3 domain-containing YSC84 1</fullName>
    </submittedName>
</protein>
<organism evidence="3 4">
    <name type="scientific">Chlorella sorokiniana</name>
    <name type="common">Freshwater green alga</name>
    <dbReference type="NCBI Taxonomy" id="3076"/>
    <lineage>
        <taxon>Eukaryota</taxon>
        <taxon>Viridiplantae</taxon>
        <taxon>Chlorophyta</taxon>
        <taxon>core chlorophytes</taxon>
        <taxon>Trebouxiophyceae</taxon>
        <taxon>Chlorellales</taxon>
        <taxon>Chlorellaceae</taxon>
        <taxon>Chlorella clade</taxon>
        <taxon>Chlorella</taxon>
    </lineage>
</organism>
<dbReference type="GO" id="GO:0035091">
    <property type="term" value="F:phosphatidylinositol binding"/>
    <property type="evidence" value="ECO:0007669"/>
    <property type="project" value="TreeGrafter"/>
</dbReference>
<feature type="region of interest" description="Disordered" evidence="1">
    <location>
        <begin position="251"/>
        <end position="303"/>
    </location>
</feature>
<evidence type="ECO:0000256" key="1">
    <source>
        <dbReference type="SAM" id="MobiDB-lite"/>
    </source>
</evidence>
<dbReference type="PANTHER" id="PTHR15629">
    <property type="entry name" value="SH3YL1 PROTEIN"/>
    <property type="match status" value="1"/>
</dbReference>
<evidence type="ECO:0000313" key="3">
    <source>
        <dbReference type="EMBL" id="PRW32987.1"/>
    </source>
</evidence>
<dbReference type="Pfam" id="PF04366">
    <property type="entry name" value="Ysc84"/>
    <property type="match status" value="1"/>
</dbReference>
<sequence>MSGVFWQPTCRDSELTAAARDATELLTALLEAKEPHFLVEAKAVALARVYKAGFGLAVERGSGLLLARLPCASGKAFSVDSFKSSPRDARWSAPVFLTLSGLSSGFTLGAQRADLLIGVMSDDALERFVSGGTLTLGAEWSVCLLQMHEGDSAAYRNNDLAVCTLTSGMMVDFSLSCASLSIDQGRNTKAYGAGITTEALLHGDVPLPECCGALARRLTEAEGRVVASAFEPSTRSESYCRLRRNQSTAVPVNSSQFKPLKAGEHGQPVVGSGAGCASSGHPEGSPDPRRQTQGGQQRGIQAG</sequence>
<proteinExistence type="predicted"/>
<dbReference type="EMBL" id="LHPG02000018">
    <property type="protein sequence ID" value="PRW32987.1"/>
    <property type="molecule type" value="Genomic_DNA"/>
</dbReference>
<dbReference type="AlphaFoldDB" id="A0A2P6TFW0"/>